<evidence type="ECO:0000256" key="1">
    <source>
        <dbReference type="ARBA" id="ARBA00022603"/>
    </source>
</evidence>
<dbReference type="PANTHER" id="PTHR12029">
    <property type="entry name" value="RNA METHYLTRANSFERASE"/>
    <property type="match status" value="1"/>
</dbReference>
<dbReference type="Gene3D" id="3.40.1280.10">
    <property type="match status" value="1"/>
</dbReference>
<feature type="region of interest" description="Disordered" evidence="3">
    <location>
        <begin position="49"/>
        <end position="73"/>
    </location>
</feature>
<name>A0A8K0VWJ9_9PLEO</name>
<keyword evidence="2" id="KW-0808">Transferase</keyword>
<dbReference type="InterPro" id="IPR029026">
    <property type="entry name" value="tRNA_m1G_MTases_N"/>
</dbReference>
<sequence>MDTILGLLDEEAKSKAFKAGVAAIQTSNHLPLDQIRICIKLRPYLKSQLDSRSPDHGHTAQASTQNTQDPMEQPNETLILTESLYGLLLLRISEAGLASDQLYELAELLSSDGLFMSILFGKMQNELNALLPGLRKSNSPEDDEIERQKASRNCTRKATAYLMLLKCSYWLPNDCNHVIDPNTLKFLIQFLAVPSIQEVAYGALSAFLLLLKRGAPVAVASHSDDLPPWLQHSTDTDRVVLTKPIVDSSMWDHLCSLNTEYFTSDAQTVTTFRVWFLWISQVALDEAKLECLHLASYWDKIRLGLLHGHTEQRKYCLAIFHQSLLVAQQDIDLPFIQLRVIERAKYMKTYELYVALFETIVLDRYANQVQACLPELTKLFNSNIPPLLASTLLSASLNPTVQVGVRKIIGNWYIDFVIKTHGNISGHTPFFLASFLPWATSGELFTATLVSTRDHTYTRHGASLVDVVARFISQASDEPLPIVLSPITSTQDMSTSSRVAVFGGVLDFILDTQGRVFHFAILYLLEGLINGLRELASRVSLKTFITPLEIDEIIRISRFPGLPEITSDLCKEYCDQLRSLTDPVGANAGMLLFEQTRNPVLAMRERAKTLPSSDLPPLRLLRAQLEETRHHCIQGENYATVCDHVANTLDRTDHIAVDQSDLYTILDALWEEADRRQFVRPVALHIPGVIFHPVCIRICVLQRSKPSHNATYLSFTTLLTGAMERLQKLAEGRSYILSTLGMALRKAVFSSPDIIEILPFEDHFIRFLNNAPTIRPEFLFEVAAAQKLQKHQPHRTYSAYYGQREWHAYATTIDLLRRFPQEHLHVAKRVLDRLLEPWRIQRAGGPIISKWKNVLQLQAMLLLVDFCIVEADVDEYLANFWHALVLEPWPRYRFLLEWILARIYYRFPGRASTILTDLANIEKSSSSQIASLMKLAVLVAPNETEEFSTTFMTKLGPFSASPKVQIRHESNYALPIIFDLARCRGWRSITENPAFTSLDEFVRSLDKFQVAPWTIRTLKLDIVKDYTLRNIFQGQYLTIESPDRESVAFEDFLALQEADDAAGLRAPPERVPLGRPVNRSLSNAPLSATPILQTSSAPEEQIMPAYFQTKAGSSIDSLYPLSGPPGSDGQRPASIVLVASLVDNPTNLGGLSRISESFGIEALHIDDLRKISHKDFRATSVTSEKHLRISELKVPEIPAFLMQMKRDEYEVVGIEQTGQSGILGTPGGKNTDLRVIGTLPQKCVLVLGSEKGGITVDVLAVVDRCVEIKTVGVTRSLNVQTAAGIAIFEWWREWPGKTRA</sequence>
<dbReference type="EMBL" id="JAGMVJ010000013">
    <property type="protein sequence ID" value="KAH7083629.1"/>
    <property type="molecule type" value="Genomic_DNA"/>
</dbReference>
<evidence type="ECO:0000259" key="4">
    <source>
        <dbReference type="Pfam" id="PF00588"/>
    </source>
</evidence>
<dbReference type="CDD" id="cd18091">
    <property type="entry name" value="SpoU-like_TRM3-like"/>
    <property type="match status" value="1"/>
</dbReference>
<keyword evidence="1" id="KW-0489">Methyltransferase</keyword>
<dbReference type="InterPro" id="IPR044748">
    <property type="entry name" value="Trm3/TARBP1_C"/>
</dbReference>
<organism evidence="5 6">
    <name type="scientific">Paraphoma chrysanthemicola</name>
    <dbReference type="NCBI Taxonomy" id="798071"/>
    <lineage>
        <taxon>Eukaryota</taxon>
        <taxon>Fungi</taxon>
        <taxon>Dikarya</taxon>
        <taxon>Ascomycota</taxon>
        <taxon>Pezizomycotina</taxon>
        <taxon>Dothideomycetes</taxon>
        <taxon>Pleosporomycetidae</taxon>
        <taxon>Pleosporales</taxon>
        <taxon>Pleosporineae</taxon>
        <taxon>Phaeosphaeriaceae</taxon>
        <taxon>Paraphoma</taxon>
    </lineage>
</organism>
<reference evidence="5" key="1">
    <citation type="journal article" date="2021" name="Nat. Commun.">
        <title>Genetic determinants of endophytism in the Arabidopsis root mycobiome.</title>
        <authorList>
            <person name="Mesny F."/>
            <person name="Miyauchi S."/>
            <person name="Thiergart T."/>
            <person name="Pickel B."/>
            <person name="Atanasova L."/>
            <person name="Karlsson M."/>
            <person name="Huettel B."/>
            <person name="Barry K.W."/>
            <person name="Haridas S."/>
            <person name="Chen C."/>
            <person name="Bauer D."/>
            <person name="Andreopoulos W."/>
            <person name="Pangilinan J."/>
            <person name="LaButti K."/>
            <person name="Riley R."/>
            <person name="Lipzen A."/>
            <person name="Clum A."/>
            <person name="Drula E."/>
            <person name="Henrissat B."/>
            <person name="Kohler A."/>
            <person name="Grigoriev I.V."/>
            <person name="Martin F.M."/>
            <person name="Hacquard S."/>
        </authorList>
    </citation>
    <scope>NUCLEOTIDE SEQUENCE</scope>
    <source>
        <strain evidence="5">MPI-SDFR-AT-0120</strain>
    </source>
</reference>
<dbReference type="GO" id="GO:0003723">
    <property type="term" value="F:RNA binding"/>
    <property type="evidence" value="ECO:0007669"/>
    <property type="project" value="InterPro"/>
</dbReference>
<evidence type="ECO:0000256" key="2">
    <source>
        <dbReference type="ARBA" id="ARBA00022679"/>
    </source>
</evidence>
<feature type="domain" description="tRNA/rRNA methyltransferase SpoU type" evidence="4">
    <location>
        <begin position="1135"/>
        <end position="1287"/>
    </location>
</feature>
<dbReference type="InterPro" id="IPR029028">
    <property type="entry name" value="Alpha/beta_knot_MTases"/>
</dbReference>
<dbReference type="InterPro" id="IPR045330">
    <property type="entry name" value="TRM3/TARBP1"/>
</dbReference>
<dbReference type="Proteomes" id="UP000813461">
    <property type="component" value="Unassembled WGS sequence"/>
</dbReference>
<accession>A0A8K0VWJ9</accession>
<comment type="caution">
    <text evidence="5">The sequence shown here is derived from an EMBL/GenBank/DDBJ whole genome shotgun (WGS) entry which is preliminary data.</text>
</comment>
<proteinExistence type="predicted"/>
<feature type="compositionally biased region" description="Polar residues" evidence="3">
    <location>
        <begin position="60"/>
        <end position="73"/>
    </location>
</feature>
<gene>
    <name evidence="5" type="ORF">FB567DRAFT_570739</name>
</gene>
<evidence type="ECO:0000313" key="5">
    <source>
        <dbReference type="EMBL" id="KAH7083629.1"/>
    </source>
</evidence>
<evidence type="ECO:0000313" key="6">
    <source>
        <dbReference type="Proteomes" id="UP000813461"/>
    </source>
</evidence>
<keyword evidence="6" id="KW-1185">Reference proteome</keyword>
<protein>
    <recommendedName>
        <fullName evidence="4">tRNA/rRNA methyltransferase SpoU type domain-containing protein</fullName>
    </recommendedName>
</protein>
<dbReference type="InterPro" id="IPR001537">
    <property type="entry name" value="SpoU_MeTrfase"/>
</dbReference>
<evidence type="ECO:0000256" key="3">
    <source>
        <dbReference type="SAM" id="MobiDB-lite"/>
    </source>
</evidence>
<dbReference type="GO" id="GO:0016423">
    <property type="term" value="F:tRNA (guanine) methyltransferase activity"/>
    <property type="evidence" value="ECO:0007669"/>
    <property type="project" value="InterPro"/>
</dbReference>
<dbReference type="SUPFAM" id="SSF75217">
    <property type="entry name" value="alpha/beta knot"/>
    <property type="match status" value="1"/>
</dbReference>
<dbReference type="PANTHER" id="PTHR12029:SF11">
    <property type="entry name" value="METHYLTRANSFERASE TARBP1-RELATED"/>
    <property type="match status" value="1"/>
</dbReference>
<dbReference type="GO" id="GO:0030488">
    <property type="term" value="P:tRNA methylation"/>
    <property type="evidence" value="ECO:0007669"/>
    <property type="project" value="InterPro"/>
</dbReference>
<dbReference type="OrthoDB" id="241340at2759"/>
<dbReference type="Pfam" id="PF00588">
    <property type="entry name" value="SpoU_methylase"/>
    <property type="match status" value="1"/>
</dbReference>